<reference evidence="1 2" key="1">
    <citation type="submission" date="2018-08" db="EMBL/GenBank/DDBJ databases">
        <title>Genomic Encyclopedia of Archaeal and Bacterial Type Strains, Phase II (KMG-II): from individual species to whole genera.</title>
        <authorList>
            <person name="Goeker M."/>
        </authorList>
    </citation>
    <scope>NUCLEOTIDE SEQUENCE [LARGE SCALE GENOMIC DNA]</scope>
    <source>
        <strain evidence="1 2">DSM 15986</strain>
    </source>
</reference>
<dbReference type="EMBL" id="QUNF01000001">
    <property type="protein sequence ID" value="REG94331.1"/>
    <property type="molecule type" value="Genomic_DNA"/>
</dbReference>
<evidence type="ECO:0000313" key="2">
    <source>
        <dbReference type="Proteomes" id="UP000256405"/>
    </source>
</evidence>
<organism evidence="1 2">
    <name type="scientific">Algoriphagus antarcticus</name>
    <dbReference type="NCBI Taxonomy" id="238540"/>
    <lineage>
        <taxon>Bacteria</taxon>
        <taxon>Pseudomonadati</taxon>
        <taxon>Bacteroidota</taxon>
        <taxon>Cytophagia</taxon>
        <taxon>Cytophagales</taxon>
        <taxon>Cyclobacteriaceae</taxon>
        <taxon>Algoriphagus</taxon>
    </lineage>
</organism>
<accession>A0A3E0E7X5</accession>
<dbReference type="SUPFAM" id="SSF53756">
    <property type="entry name" value="UDP-Glycosyltransferase/glycogen phosphorylase"/>
    <property type="match status" value="1"/>
</dbReference>
<dbReference type="AlphaFoldDB" id="A0A3E0E7X5"/>
<protein>
    <recommendedName>
        <fullName evidence="3">Glycosyl transferase family 28</fullName>
    </recommendedName>
</protein>
<dbReference type="Gene3D" id="3.40.50.2000">
    <property type="entry name" value="Glycogen Phosphorylase B"/>
    <property type="match status" value="1"/>
</dbReference>
<gene>
    <name evidence="1" type="ORF">C8N25_101158</name>
</gene>
<comment type="caution">
    <text evidence="1">The sequence shown here is derived from an EMBL/GenBank/DDBJ whole genome shotgun (WGS) entry which is preliminary data.</text>
</comment>
<proteinExistence type="predicted"/>
<dbReference type="Proteomes" id="UP000256405">
    <property type="component" value="Unassembled WGS sequence"/>
</dbReference>
<name>A0A3E0E7X5_9BACT</name>
<sequence length="54" mass="6020">MKIVISTFGSLGDLYPYLEMGSLLSAAGYEVTIAISKVLRERVETSYPVNYLIF</sequence>
<keyword evidence="2" id="KW-1185">Reference proteome</keyword>
<evidence type="ECO:0000313" key="1">
    <source>
        <dbReference type="EMBL" id="REG94331.1"/>
    </source>
</evidence>
<evidence type="ECO:0008006" key="3">
    <source>
        <dbReference type="Google" id="ProtNLM"/>
    </source>
</evidence>